<evidence type="ECO:0000313" key="3">
    <source>
        <dbReference type="Proteomes" id="UP001220395"/>
    </source>
</evidence>
<dbReference type="Pfam" id="PF09694">
    <property type="entry name" value="Gcw_chp"/>
    <property type="match status" value="1"/>
</dbReference>
<protein>
    <submittedName>
        <fullName evidence="2">TorF family putative porin</fullName>
    </submittedName>
</protein>
<evidence type="ECO:0000313" key="2">
    <source>
        <dbReference type="EMBL" id="WCT73566.1"/>
    </source>
</evidence>
<dbReference type="Proteomes" id="UP001220395">
    <property type="component" value="Chromosome"/>
</dbReference>
<keyword evidence="3" id="KW-1185">Reference proteome</keyword>
<dbReference type="NCBIfam" id="TIGR02001">
    <property type="entry name" value="gcw_chp"/>
    <property type="match status" value="1"/>
</dbReference>
<keyword evidence="1" id="KW-0732">Signal</keyword>
<accession>A0ABY7TKS4</accession>
<feature type="signal peptide" evidence="1">
    <location>
        <begin position="1"/>
        <end position="21"/>
    </location>
</feature>
<organism evidence="2 3">
    <name type="scientific">Sphingomonas naphthae</name>
    <dbReference type="NCBI Taxonomy" id="1813468"/>
    <lineage>
        <taxon>Bacteria</taxon>
        <taxon>Pseudomonadati</taxon>
        <taxon>Pseudomonadota</taxon>
        <taxon>Alphaproteobacteria</taxon>
        <taxon>Sphingomonadales</taxon>
        <taxon>Sphingomonadaceae</taxon>
        <taxon>Sphingomonas</taxon>
    </lineage>
</organism>
<evidence type="ECO:0000256" key="1">
    <source>
        <dbReference type="SAM" id="SignalP"/>
    </source>
</evidence>
<dbReference type="InterPro" id="IPR010239">
    <property type="entry name" value="CHP02001"/>
</dbReference>
<dbReference type="EMBL" id="CP117411">
    <property type="protein sequence ID" value="WCT73566.1"/>
    <property type="molecule type" value="Genomic_DNA"/>
</dbReference>
<proteinExistence type="predicted"/>
<reference evidence="2 3" key="1">
    <citation type="submission" date="2023-02" db="EMBL/GenBank/DDBJ databases">
        <title>Genome sequence of Sphingomonas naphthae.</title>
        <authorList>
            <person name="Kim S."/>
            <person name="Heo J."/>
            <person name="Kwon S.-W."/>
        </authorList>
    </citation>
    <scope>NUCLEOTIDE SEQUENCE [LARGE SCALE GENOMIC DNA]</scope>
    <source>
        <strain evidence="2 3">KACC 18716</strain>
    </source>
</reference>
<feature type="chain" id="PRO_5047194901" evidence="1">
    <location>
        <begin position="22"/>
        <end position="250"/>
    </location>
</feature>
<gene>
    <name evidence="2" type="ORF">PQ455_18475</name>
</gene>
<dbReference type="RefSeq" id="WP_273687889.1">
    <property type="nucleotide sequence ID" value="NZ_CP117411.1"/>
</dbReference>
<sequence length="250" mass="26422">MRSFLLASTVLAASVAAPAFAEDAPAAPFTISGSATVVTDYRFRGISQTSKHYAAQAGITFAHESGFYVSGWTSTIDDYVAAGSDAEVDLIAGYTKTIDALTVDGGVLYYFYPGAAKTANTDFFEPYASVKYAYGPVTVKGGVTYAPKQKAIGFPHTKDDNLYLYGEVSGSIPDTGISLTGHAGYNKGRSLLTAGLKSYFDWSLTANYTWNKLTFGVSYVDTDIKKGEFTLPNGKQAAKAGVVGSVGIAF</sequence>
<name>A0ABY7TKS4_9SPHN</name>